<keyword evidence="5 13" id="KW-0349">Heme</keyword>
<reference evidence="16 17" key="1">
    <citation type="submission" date="2022-09" db="EMBL/GenBank/DDBJ databases">
        <authorList>
            <person name="Palmer J.M."/>
        </authorList>
    </citation>
    <scope>NUCLEOTIDE SEQUENCE [LARGE SCALE GENOMIC DNA]</scope>
    <source>
        <strain evidence="16 17">DSM 7382</strain>
    </source>
</reference>
<keyword evidence="9 14" id="KW-0560">Oxidoreductase</keyword>
<dbReference type="Gene3D" id="1.10.630.10">
    <property type="entry name" value="Cytochrome P450"/>
    <property type="match status" value="1"/>
</dbReference>
<dbReference type="GO" id="GO:0020037">
    <property type="term" value="F:heme binding"/>
    <property type="evidence" value="ECO:0007669"/>
    <property type="project" value="InterPro"/>
</dbReference>
<feature type="chain" id="PRO_5043833160" description="Cytochrome P450" evidence="15">
    <location>
        <begin position="23"/>
        <end position="516"/>
    </location>
</feature>
<proteinExistence type="inferred from homology"/>
<name>A0AAW0GHZ9_9APHY</name>
<dbReference type="InterPro" id="IPR017972">
    <property type="entry name" value="Cyt_P450_CS"/>
</dbReference>
<comment type="similarity">
    <text evidence="4 14">Belongs to the cytochrome P450 family.</text>
</comment>
<organism evidence="16 17">
    <name type="scientific">Cerrena zonata</name>
    <dbReference type="NCBI Taxonomy" id="2478898"/>
    <lineage>
        <taxon>Eukaryota</taxon>
        <taxon>Fungi</taxon>
        <taxon>Dikarya</taxon>
        <taxon>Basidiomycota</taxon>
        <taxon>Agaricomycotina</taxon>
        <taxon>Agaricomycetes</taxon>
        <taxon>Polyporales</taxon>
        <taxon>Cerrenaceae</taxon>
        <taxon>Cerrena</taxon>
    </lineage>
</organism>
<dbReference type="PANTHER" id="PTHR46300">
    <property type="entry name" value="P450, PUTATIVE (EUROFUNG)-RELATED-RELATED"/>
    <property type="match status" value="1"/>
</dbReference>
<evidence type="ECO:0000256" key="8">
    <source>
        <dbReference type="ARBA" id="ARBA00022989"/>
    </source>
</evidence>
<sequence>MEVYLLLCVLSISLVLFRWARSHLSNPLPLPPGPPRYPLIGNALNTPTVMPWKTFRDWIKTYGDVIYLQIPKQSIIILGSARAATDLLEKRSDIYSDRPKIVMHELIPMRWNFPLLGYSSEWRANRREFHQYFNQHAVANYQSIQLHECRAFLKRALDNPTQIGQHIRLIYSAIILKVVYDMDITDMKHEYVQLAEKVAHNVSPTLVPGKFLVEFLPFLKYLPKWLPGMHFKRNATLCEELIRQMVNGPFDVVKQSIAEGTHGKSVAASLIERLQSHAESEGLQEELARNVAGSAYLAAADTTTAAAQSFFVAMSLYPEIQRKGQAEIDLIVGRDRLPDFNDYDKLVYVQAIMLESMRWIPVIPLGVPHRAMREDEYMGFRIPEGATILANIWAMLHDPDDYPDPERFNPGRFLKDGRINPDVRDPLQLAFGFGRRICPGRWLSSASLFMTIASVLHTLDIRPILEPDGKPYDPFTTIVDGVILSPDKIPCTLSPRSQSAERLICDDVLNTSDMRA</sequence>
<keyword evidence="15" id="KW-0732">Signal</keyword>
<dbReference type="GO" id="GO:0005506">
    <property type="term" value="F:iron ion binding"/>
    <property type="evidence" value="ECO:0007669"/>
    <property type="project" value="InterPro"/>
</dbReference>
<evidence type="ECO:0000313" key="16">
    <source>
        <dbReference type="EMBL" id="KAK7692396.1"/>
    </source>
</evidence>
<evidence type="ECO:0000256" key="12">
    <source>
        <dbReference type="ARBA" id="ARBA00023136"/>
    </source>
</evidence>
<dbReference type="SUPFAM" id="SSF48264">
    <property type="entry name" value="Cytochrome P450"/>
    <property type="match status" value="1"/>
</dbReference>
<evidence type="ECO:0008006" key="18">
    <source>
        <dbReference type="Google" id="ProtNLM"/>
    </source>
</evidence>
<keyword evidence="11 14" id="KW-0503">Monooxygenase</keyword>
<evidence type="ECO:0000313" key="17">
    <source>
        <dbReference type="Proteomes" id="UP001385951"/>
    </source>
</evidence>
<comment type="caution">
    <text evidence="16">The sequence shown here is derived from an EMBL/GenBank/DDBJ whole genome shotgun (WGS) entry which is preliminary data.</text>
</comment>
<dbReference type="PANTHER" id="PTHR46300:SF7">
    <property type="entry name" value="P450, PUTATIVE (EUROFUNG)-RELATED"/>
    <property type="match status" value="1"/>
</dbReference>
<gene>
    <name evidence="16" type="ORF">QCA50_004021</name>
</gene>
<dbReference type="EMBL" id="JASBNA010000004">
    <property type="protein sequence ID" value="KAK7692396.1"/>
    <property type="molecule type" value="Genomic_DNA"/>
</dbReference>
<evidence type="ECO:0000256" key="9">
    <source>
        <dbReference type="ARBA" id="ARBA00023002"/>
    </source>
</evidence>
<keyword evidence="10 13" id="KW-0408">Iron</keyword>
<evidence type="ECO:0000256" key="2">
    <source>
        <dbReference type="ARBA" id="ARBA00004167"/>
    </source>
</evidence>
<dbReference type="GO" id="GO:0004497">
    <property type="term" value="F:monooxygenase activity"/>
    <property type="evidence" value="ECO:0007669"/>
    <property type="project" value="UniProtKB-KW"/>
</dbReference>
<evidence type="ECO:0000256" key="7">
    <source>
        <dbReference type="ARBA" id="ARBA00022723"/>
    </source>
</evidence>
<evidence type="ECO:0000256" key="3">
    <source>
        <dbReference type="ARBA" id="ARBA00005179"/>
    </source>
</evidence>
<dbReference type="AlphaFoldDB" id="A0AAW0GHZ9"/>
<dbReference type="InterPro" id="IPR001128">
    <property type="entry name" value="Cyt_P450"/>
</dbReference>
<evidence type="ECO:0000256" key="10">
    <source>
        <dbReference type="ARBA" id="ARBA00023004"/>
    </source>
</evidence>
<dbReference type="PROSITE" id="PS00086">
    <property type="entry name" value="CYTOCHROME_P450"/>
    <property type="match status" value="1"/>
</dbReference>
<dbReference type="InterPro" id="IPR036396">
    <property type="entry name" value="Cyt_P450_sf"/>
</dbReference>
<keyword evidence="12" id="KW-0472">Membrane</keyword>
<dbReference type="Proteomes" id="UP001385951">
    <property type="component" value="Unassembled WGS sequence"/>
</dbReference>
<dbReference type="InterPro" id="IPR002401">
    <property type="entry name" value="Cyt_P450_E_grp-I"/>
</dbReference>
<evidence type="ECO:0000256" key="15">
    <source>
        <dbReference type="SAM" id="SignalP"/>
    </source>
</evidence>
<evidence type="ECO:0000256" key="14">
    <source>
        <dbReference type="RuleBase" id="RU000461"/>
    </source>
</evidence>
<evidence type="ECO:0000256" key="6">
    <source>
        <dbReference type="ARBA" id="ARBA00022692"/>
    </source>
</evidence>
<evidence type="ECO:0000256" key="11">
    <source>
        <dbReference type="ARBA" id="ARBA00023033"/>
    </source>
</evidence>
<keyword evidence="17" id="KW-1185">Reference proteome</keyword>
<evidence type="ECO:0000256" key="5">
    <source>
        <dbReference type="ARBA" id="ARBA00022617"/>
    </source>
</evidence>
<keyword evidence="7 13" id="KW-0479">Metal-binding</keyword>
<comment type="pathway">
    <text evidence="3">Secondary metabolite biosynthesis.</text>
</comment>
<protein>
    <recommendedName>
        <fullName evidence="18">Cytochrome P450</fullName>
    </recommendedName>
</protein>
<evidence type="ECO:0000256" key="13">
    <source>
        <dbReference type="PIRSR" id="PIRSR602401-1"/>
    </source>
</evidence>
<accession>A0AAW0GHZ9</accession>
<comment type="cofactor">
    <cofactor evidence="1 13">
        <name>heme</name>
        <dbReference type="ChEBI" id="CHEBI:30413"/>
    </cofactor>
</comment>
<evidence type="ECO:0000256" key="4">
    <source>
        <dbReference type="ARBA" id="ARBA00010617"/>
    </source>
</evidence>
<comment type="subcellular location">
    <subcellularLocation>
        <location evidence="2">Membrane</location>
        <topology evidence="2">Single-pass membrane protein</topology>
    </subcellularLocation>
</comment>
<dbReference type="Pfam" id="PF00067">
    <property type="entry name" value="p450"/>
    <property type="match status" value="1"/>
</dbReference>
<feature type="signal peptide" evidence="15">
    <location>
        <begin position="1"/>
        <end position="22"/>
    </location>
</feature>
<dbReference type="GO" id="GO:0016705">
    <property type="term" value="F:oxidoreductase activity, acting on paired donors, with incorporation or reduction of molecular oxygen"/>
    <property type="evidence" value="ECO:0007669"/>
    <property type="project" value="InterPro"/>
</dbReference>
<dbReference type="InterPro" id="IPR050364">
    <property type="entry name" value="Cytochrome_P450_fung"/>
</dbReference>
<dbReference type="CDD" id="cd11065">
    <property type="entry name" value="CYP64-like"/>
    <property type="match status" value="1"/>
</dbReference>
<feature type="binding site" description="axial binding residue" evidence="13">
    <location>
        <position position="438"/>
    </location>
    <ligand>
        <name>heme</name>
        <dbReference type="ChEBI" id="CHEBI:30413"/>
    </ligand>
    <ligandPart>
        <name>Fe</name>
        <dbReference type="ChEBI" id="CHEBI:18248"/>
    </ligandPart>
</feature>
<evidence type="ECO:0000256" key="1">
    <source>
        <dbReference type="ARBA" id="ARBA00001971"/>
    </source>
</evidence>
<keyword evidence="8" id="KW-1133">Transmembrane helix</keyword>
<keyword evidence="6" id="KW-0812">Transmembrane</keyword>
<dbReference type="GO" id="GO:0016020">
    <property type="term" value="C:membrane"/>
    <property type="evidence" value="ECO:0007669"/>
    <property type="project" value="UniProtKB-SubCell"/>
</dbReference>
<dbReference type="PRINTS" id="PR00463">
    <property type="entry name" value="EP450I"/>
</dbReference>